<dbReference type="EMBL" id="JBGBPQ010000015">
    <property type="protein sequence ID" value="KAL1510136.1"/>
    <property type="molecule type" value="Genomic_DNA"/>
</dbReference>
<accession>A0AB34IYV1</accession>
<dbReference type="Proteomes" id="UP001515480">
    <property type="component" value="Unassembled WGS sequence"/>
</dbReference>
<reference evidence="2 3" key="1">
    <citation type="journal article" date="2024" name="Science">
        <title>Giant polyketide synthase enzymes in the biosynthesis of giant marine polyether toxins.</title>
        <authorList>
            <person name="Fallon T.R."/>
            <person name="Shende V.V."/>
            <person name="Wierzbicki I.H."/>
            <person name="Pendleton A.L."/>
            <person name="Watervoot N.F."/>
            <person name="Auber R.P."/>
            <person name="Gonzalez D.J."/>
            <person name="Wisecaver J.H."/>
            <person name="Moore B.S."/>
        </authorList>
    </citation>
    <scope>NUCLEOTIDE SEQUENCE [LARGE SCALE GENOMIC DNA]</scope>
    <source>
        <strain evidence="2 3">12B1</strain>
    </source>
</reference>
<organism evidence="2 3">
    <name type="scientific">Prymnesium parvum</name>
    <name type="common">Toxic golden alga</name>
    <dbReference type="NCBI Taxonomy" id="97485"/>
    <lineage>
        <taxon>Eukaryota</taxon>
        <taxon>Haptista</taxon>
        <taxon>Haptophyta</taxon>
        <taxon>Prymnesiophyceae</taxon>
        <taxon>Prymnesiales</taxon>
        <taxon>Prymnesiaceae</taxon>
        <taxon>Prymnesium</taxon>
    </lineage>
</organism>
<feature type="region of interest" description="Disordered" evidence="1">
    <location>
        <begin position="17"/>
        <end position="38"/>
    </location>
</feature>
<evidence type="ECO:0000313" key="3">
    <source>
        <dbReference type="Proteomes" id="UP001515480"/>
    </source>
</evidence>
<comment type="caution">
    <text evidence="2">The sequence shown here is derived from an EMBL/GenBank/DDBJ whole genome shotgun (WGS) entry which is preliminary data.</text>
</comment>
<keyword evidence="3" id="KW-1185">Reference proteome</keyword>
<name>A0AB34IYV1_PRYPA</name>
<proteinExistence type="predicted"/>
<sequence>MAALAFALAAARPPLPPRLPAPPRAHPTCQLNRPEPPLSPEQASFLSLRGYTWDGSRWVRGDAASLRRRAAECRSGARVARLVDAAGRAPASGDAVRAATRHLEGAVQAARSASLADDEASRARDVRVKDWLAAKYAPYAWGAAQLGVGAAALPAAGLEWGAGGEWRAAAVGLAAAPLLVGARRELRRCHASAGVEGASGKLERLIVDAALGSHALPAPWSWRCSEPSWRALGLLFELVASSNLLGLLHGVIQATVSESLSHSSTNTFLVASAADTAVGAYVALCAPAVAVLFVGLMPALSELYFFGDPVMDGVPAEIEAARRTSKNAETYFTMKATRPIPPEEMAARVAVVRSLAAAWESFGRGGSAKERAVRAALAAGGAAVVTGGAWQLAGGAMVAPLVANAVALADDYLVSLEANDATVDVPLPAESEGF</sequence>
<protein>
    <submittedName>
        <fullName evidence="2">Uncharacterized protein</fullName>
    </submittedName>
</protein>
<dbReference type="AlphaFoldDB" id="A0AB34IYV1"/>
<gene>
    <name evidence="2" type="ORF">AB1Y20_006468</name>
</gene>
<evidence type="ECO:0000256" key="1">
    <source>
        <dbReference type="SAM" id="MobiDB-lite"/>
    </source>
</evidence>
<evidence type="ECO:0000313" key="2">
    <source>
        <dbReference type="EMBL" id="KAL1510136.1"/>
    </source>
</evidence>